<sequence>PIDLVINMIVSEEELTKRLLGRRVCSSCNKNFNIYQQSSNLKTSKCPVCNGELIIRDDDNMQTVRNRFKVYKEQTELSIQPYYKKDLVIEVDGEDTVENIFENIKIILEDIFDKD</sequence>
<dbReference type="GO" id="GO:0005524">
    <property type="term" value="F:ATP binding"/>
    <property type="evidence" value="ECO:0007669"/>
    <property type="project" value="InterPro"/>
</dbReference>
<dbReference type="InterPro" id="IPR027417">
    <property type="entry name" value="P-loop_NTPase"/>
</dbReference>
<dbReference type="PANTHER" id="PTHR23359">
    <property type="entry name" value="NUCLEOTIDE KINASE"/>
    <property type="match status" value="1"/>
</dbReference>
<accession>X0Z8W6</accession>
<evidence type="ECO:0000256" key="1">
    <source>
        <dbReference type="ARBA" id="ARBA00022679"/>
    </source>
</evidence>
<organism evidence="5">
    <name type="scientific">marine sediment metagenome</name>
    <dbReference type="NCBI Taxonomy" id="412755"/>
    <lineage>
        <taxon>unclassified sequences</taxon>
        <taxon>metagenomes</taxon>
        <taxon>ecological metagenomes</taxon>
    </lineage>
</organism>
<name>X0Z8W6_9ZZZZ</name>
<dbReference type="Pfam" id="PF05191">
    <property type="entry name" value="ADK_lid"/>
    <property type="match status" value="1"/>
</dbReference>
<comment type="caution">
    <text evidence="5">The sequence shown here is derived from an EMBL/GenBank/DDBJ whole genome shotgun (WGS) entry which is preliminary data.</text>
</comment>
<protein>
    <recommendedName>
        <fullName evidence="4">Adenylate kinase active site lid domain-containing protein</fullName>
    </recommendedName>
</protein>
<proteinExistence type="predicted"/>
<feature type="domain" description="Adenylate kinase active site lid" evidence="4">
    <location>
        <begin position="22"/>
        <end position="58"/>
    </location>
</feature>
<reference evidence="5" key="1">
    <citation type="journal article" date="2014" name="Front. Microbiol.">
        <title>High frequency of phylogenetically diverse reductive dehalogenase-homologous genes in deep subseafloor sedimentary metagenomes.</title>
        <authorList>
            <person name="Kawai M."/>
            <person name="Futagami T."/>
            <person name="Toyoda A."/>
            <person name="Takaki Y."/>
            <person name="Nishi S."/>
            <person name="Hori S."/>
            <person name="Arai W."/>
            <person name="Tsubouchi T."/>
            <person name="Morono Y."/>
            <person name="Uchiyama I."/>
            <person name="Ito T."/>
            <person name="Fujiyama A."/>
            <person name="Inagaki F."/>
            <person name="Takami H."/>
        </authorList>
    </citation>
    <scope>NUCLEOTIDE SEQUENCE</scope>
    <source>
        <strain evidence="5">Expedition CK06-06</strain>
    </source>
</reference>
<dbReference type="SUPFAM" id="SSF57774">
    <property type="entry name" value="Microbial and mitochondrial ADK, insert 'zinc finger' domain"/>
    <property type="match status" value="1"/>
</dbReference>
<dbReference type="Pfam" id="PF00406">
    <property type="entry name" value="ADK"/>
    <property type="match status" value="1"/>
</dbReference>
<keyword evidence="1" id="KW-0808">Transferase</keyword>
<dbReference type="InterPro" id="IPR000850">
    <property type="entry name" value="Adenylat/UMP-CMP_kin"/>
</dbReference>
<evidence type="ECO:0000259" key="4">
    <source>
        <dbReference type="Pfam" id="PF05191"/>
    </source>
</evidence>
<dbReference type="InterPro" id="IPR036193">
    <property type="entry name" value="ADK_active_lid_dom_sf"/>
</dbReference>
<dbReference type="SUPFAM" id="SSF52540">
    <property type="entry name" value="P-loop containing nucleoside triphosphate hydrolases"/>
    <property type="match status" value="1"/>
</dbReference>
<dbReference type="InterPro" id="IPR007862">
    <property type="entry name" value="Adenylate_kinase_lid-dom"/>
</dbReference>
<keyword evidence="2" id="KW-0547">Nucleotide-binding</keyword>
<dbReference type="AlphaFoldDB" id="X0Z8W6"/>
<gene>
    <name evidence="5" type="ORF">S01H4_03339</name>
</gene>
<dbReference type="GO" id="GO:0004017">
    <property type="term" value="F:AMP kinase activity"/>
    <property type="evidence" value="ECO:0007669"/>
    <property type="project" value="InterPro"/>
</dbReference>
<keyword evidence="3" id="KW-0418">Kinase</keyword>
<evidence type="ECO:0000313" key="5">
    <source>
        <dbReference type="EMBL" id="GAG56838.1"/>
    </source>
</evidence>
<evidence type="ECO:0000256" key="2">
    <source>
        <dbReference type="ARBA" id="ARBA00022741"/>
    </source>
</evidence>
<dbReference type="EMBL" id="BART01000810">
    <property type="protein sequence ID" value="GAG56838.1"/>
    <property type="molecule type" value="Genomic_DNA"/>
</dbReference>
<evidence type="ECO:0000256" key="3">
    <source>
        <dbReference type="ARBA" id="ARBA00022777"/>
    </source>
</evidence>
<dbReference type="Gene3D" id="3.40.50.300">
    <property type="entry name" value="P-loop containing nucleotide triphosphate hydrolases"/>
    <property type="match status" value="1"/>
</dbReference>
<feature type="non-terminal residue" evidence="5">
    <location>
        <position position="1"/>
    </location>
</feature>